<keyword evidence="1 2" id="KW-0378">Hydrolase</keyword>
<gene>
    <name evidence="4" type="ORF">CMQ_4964</name>
</gene>
<evidence type="ECO:0000256" key="1">
    <source>
        <dbReference type="ARBA" id="ARBA00022801"/>
    </source>
</evidence>
<keyword evidence="5" id="KW-1185">Reference proteome</keyword>
<dbReference type="InParanoid" id="F0XK83"/>
<accession>F0XK83</accession>
<evidence type="ECO:0000259" key="3">
    <source>
        <dbReference type="PROSITE" id="PS51462"/>
    </source>
</evidence>
<dbReference type="HOGENOM" id="CLU_062658_0_1_1"/>
<dbReference type="CDD" id="cd18888">
    <property type="entry name" value="NUDIX_ADPRase_Nudt5"/>
    <property type="match status" value="1"/>
</dbReference>
<dbReference type="eggNOG" id="KOG3041">
    <property type="taxonomic scope" value="Eukaryota"/>
</dbReference>
<reference evidence="4 5" key="1">
    <citation type="journal article" date="2011" name="Proc. Natl. Acad. Sci. U.S.A.">
        <title>Genome and transcriptome analyses of the mountain pine beetle-fungal symbiont Grosmannia clavigera, a lodgepole pine pathogen.</title>
        <authorList>
            <person name="DiGuistini S."/>
            <person name="Wang Y."/>
            <person name="Liao N.Y."/>
            <person name="Taylor G."/>
            <person name="Tanguay P."/>
            <person name="Feau N."/>
            <person name="Henrissat B."/>
            <person name="Chan S.K."/>
            <person name="Hesse-Orce U."/>
            <person name="Alamouti S.M."/>
            <person name="Tsui C.K.M."/>
            <person name="Docking R.T."/>
            <person name="Levasseur A."/>
            <person name="Haridas S."/>
            <person name="Robertson G."/>
            <person name="Birol I."/>
            <person name="Holt R.A."/>
            <person name="Marra M.A."/>
            <person name="Hamelin R.C."/>
            <person name="Hirst M."/>
            <person name="Jones S.J.M."/>
            <person name="Bohlmann J."/>
            <person name="Breuil C."/>
        </authorList>
    </citation>
    <scope>NUCLEOTIDE SEQUENCE [LARGE SCALE GENOMIC DNA]</scope>
    <source>
        <strain evidence="5">kw1407 / UAMH 11150</strain>
    </source>
</reference>
<dbReference type="GO" id="GO:0005739">
    <property type="term" value="C:mitochondrion"/>
    <property type="evidence" value="ECO:0007669"/>
    <property type="project" value="EnsemblFungi"/>
</dbReference>
<dbReference type="PROSITE" id="PS00893">
    <property type="entry name" value="NUDIX_BOX"/>
    <property type="match status" value="1"/>
</dbReference>
<dbReference type="PRINTS" id="PR00502">
    <property type="entry name" value="NUDIXFAMILY"/>
</dbReference>
<name>F0XK83_GROCL</name>
<evidence type="ECO:0000256" key="2">
    <source>
        <dbReference type="RuleBase" id="RU003476"/>
    </source>
</evidence>
<dbReference type="InterPro" id="IPR020084">
    <property type="entry name" value="NUDIX_hydrolase_CS"/>
</dbReference>
<dbReference type="GO" id="GO:0019693">
    <property type="term" value="P:ribose phosphate metabolic process"/>
    <property type="evidence" value="ECO:0007669"/>
    <property type="project" value="EnsemblFungi"/>
</dbReference>
<dbReference type="InterPro" id="IPR000086">
    <property type="entry name" value="NUDIX_hydrolase_dom"/>
</dbReference>
<dbReference type="SUPFAM" id="SSF55811">
    <property type="entry name" value="Nudix"/>
    <property type="match status" value="1"/>
</dbReference>
<dbReference type="GO" id="GO:0047631">
    <property type="term" value="F:ADP-ribose diphosphatase activity"/>
    <property type="evidence" value="ECO:0007669"/>
    <property type="project" value="EnsemblFungi"/>
</dbReference>
<evidence type="ECO:0000313" key="4">
    <source>
        <dbReference type="EMBL" id="EFX01893.1"/>
    </source>
</evidence>
<organism evidence="5">
    <name type="scientific">Grosmannia clavigera (strain kw1407 / UAMH 11150)</name>
    <name type="common">Blue stain fungus</name>
    <name type="synonym">Graphiocladiella clavigera</name>
    <dbReference type="NCBI Taxonomy" id="655863"/>
    <lineage>
        <taxon>Eukaryota</taxon>
        <taxon>Fungi</taxon>
        <taxon>Dikarya</taxon>
        <taxon>Ascomycota</taxon>
        <taxon>Pezizomycotina</taxon>
        <taxon>Sordariomycetes</taxon>
        <taxon>Sordariomycetidae</taxon>
        <taxon>Ophiostomatales</taxon>
        <taxon>Ophiostomataceae</taxon>
        <taxon>Leptographium</taxon>
    </lineage>
</organism>
<dbReference type="STRING" id="655863.F0XK83"/>
<protein>
    <submittedName>
        <fullName evidence="4">Nudix domain containing protein</fullName>
    </submittedName>
</protein>
<dbReference type="Proteomes" id="UP000007796">
    <property type="component" value="Unassembled WGS sequence"/>
</dbReference>
<dbReference type="InterPro" id="IPR020476">
    <property type="entry name" value="Nudix_hydrolase"/>
</dbReference>
<dbReference type="PANTHER" id="PTHR11839">
    <property type="entry name" value="UDP/ADP-SUGAR PYROPHOSPHATASE"/>
    <property type="match status" value="1"/>
</dbReference>
<dbReference type="PANTHER" id="PTHR11839:SF1">
    <property type="entry name" value="ADP-SUGAR PYROPHOSPHATASE"/>
    <property type="match status" value="1"/>
</dbReference>
<feature type="domain" description="Nudix hydrolase" evidence="3">
    <location>
        <begin position="51"/>
        <end position="198"/>
    </location>
</feature>
<dbReference type="GO" id="GO:0005829">
    <property type="term" value="C:cytosol"/>
    <property type="evidence" value="ECO:0007669"/>
    <property type="project" value="TreeGrafter"/>
</dbReference>
<dbReference type="GO" id="GO:0006753">
    <property type="term" value="P:nucleoside phosphate metabolic process"/>
    <property type="evidence" value="ECO:0007669"/>
    <property type="project" value="TreeGrafter"/>
</dbReference>
<dbReference type="GO" id="GO:0005634">
    <property type="term" value="C:nucleus"/>
    <property type="evidence" value="ECO:0007669"/>
    <property type="project" value="TreeGrafter"/>
</dbReference>
<sequence>MSAAEPRVLIREPLPASEAKWTKLVKVTYEDGLRTRRVWESAERTTRPLGSDIDGVDIIAIVKGGTDADESLIVLEKQFRPPVGRTVIELPAGFVDEGETAEEAAVRELREETGLVGVPIAANAAVFTMFADPGFGNNDLRIVHLAVDSRLPENRNPHPALEDGELVQDVFCVPLDRLHDVCQNLAAEALEMSKRLLPRLSV</sequence>
<dbReference type="AlphaFoldDB" id="F0XK83"/>
<dbReference type="InterPro" id="IPR015797">
    <property type="entry name" value="NUDIX_hydrolase-like_dom_sf"/>
</dbReference>
<dbReference type="Gene3D" id="3.90.79.10">
    <property type="entry name" value="Nucleoside Triphosphate Pyrophosphohydrolase"/>
    <property type="match status" value="1"/>
</dbReference>
<dbReference type="Pfam" id="PF00293">
    <property type="entry name" value="NUDIX"/>
    <property type="match status" value="1"/>
</dbReference>
<evidence type="ECO:0000313" key="5">
    <source>
        <dbReference type="Proteomes" id="UP000007796"/>
    </source>
</evidence>
<dbReference type="RefSeq" id="XP_014171375.1">
    <property type="nucleotide sequence ID" value="XM_014315900.1"/>
</dbReference>
<comment type="similarity">
    <text evidence="2">Belongs to the Nudix hydrolase family.</text>
</comment>
<dbReference type="EMBL" id="GL629787">
    <property type="protein sequence ID" value="EFX01893.1"/>
    <property type="molecule type" value="Genomic_DNA"/>
</dbReference>
<proteinExistence type="inferred from homology"/>
<dbReference type="PROSITE" id="PS51462">
    <property type="entry name" value="NUDIX"/>
    <property type="match status" value="1"/>
</dbReference>
<dbReference type="GeneID" id="25978233"/>
<dbReference type="OrthoDB" id="10249920at2759"/>